<organism evidence="1 2">
    <name type="scientific">Burkholderia pseudomultivorans</name>
    <dbReference type="NCBI Taxonomy" id="1207504"/>
    <lineage>
        <taxon>Bacteria</taxon>
        <taxon>Pseudomonadati</taxon>
        <taxon>Pseudomonadota</taxon>
        <taxon>Betaproteobacteria</taxon>
        <taxon>Burkholderiales</taxon>
        <taxon>Burkholderiaceae</taxon>
        <taxon>Burkholderia</taxon>
        <taxon>Burkholderia cepacia complex</taxon>
    </lineage>
</organism>
<sequence>MTRAMETMGAEFGDNLMPAVAGVNDKGFFEDLDIYAINVEILMAAGAEWHSVGPVELDRIDSDVLQRIRGKAVEVLTKKCEGRTFALKDPRIARLLPFWKSVFRSSNTMSFAAVASR</sequence>
<name>A0A6P2RUQ5_9BURK</name>
<proteinExistence type="predicted"/>
<protein>
    <submittedName>
        <fullName evidence="1">Lipopolysaccharide biosynthesis protein-like protein</fullName>
    </submittedName>
</protein>
<dbReference type="Proteomes" id="UP000494162">
    <property type="component" value="Unassembled WGS sequence"/>
</dbReference>
<reference evidence="1 2" key="1">
    <citation type="submission" date="2019-09" db="EMBL/GenBank/DDBJ databases">
        <authorList>
            <person name="Depoorter E."/>
        </authorList>
    </citation>
    <scope>NUCLEOTIDE SEQUENCE [LARGE SCALE GENOMIC DNA]</scope>
    <source>
        <strain evidence="1">LMG 26883</strain>
    </source>
</reference>
<evidence type="ECO:0000313" key="2">
    <source>
        <dbReference type="Proteomes" id="UP000494162"/>
    </source>
</evidence>
<dbReference type="AlphaFoldDB" id="A0A6P2RUQ5"/>
<accession>A0A6P2RUQ5</accession>
<evidence type="ECO:0000313" key="1">
    <source>
        <dbReference type="EMBL" id="VWC37035.1"/>
    </source>
</evidence>
<dbReference type="EMBL" id="CABVPP010000122">
    <property type="protein sequence ID" value="VWC37035.1"/>
    <property type="molecule type" value="Genomic_DNA"/>
</dbReference>
<gene>
    <name evidence="1" type="ORF">BPS26883_06746</name>
</gene>